<evidence type="ECO:0000256" key="6">
    <source>
        <dbReference type="ARBA" id="ARBA00022679"/>
    </source>
</evidence>
<keyword evidence="6" id="KW-0808">Transferase</keyword>
<feature type="domain" description="EF-hand" evidence="17">
    <location>
        <begin position="494"/>
        <end position="528"/>
    </location>
</feature>
<dbReference type="Gene3D" id="1.20.890.10">
    <property type="entry name" value="cAMP-dependent protein kinase regulatory subunit, dimerization-anchoring domain"/>
    <property type="match status" value="1"/>
</dbReference>
<protein>
    <submittedName>
        <fullName evidence="18">Protein kinase domain containing protein</fullName>
    </submittedName>
</protein>
<dbReference type="Proteomes" id="UP000039865">
    <property type="component" value="Unassembled WGS sequence"/>
</dbReference>
<keyword evidence="19" id="KW-1185">Reference proteome</keyword>
<keyword evidence="5" id="KW-0723">Serine/threonine-protein kinase</keyword>
<dbReference type="InterPro" id="IPR011992">
    <property type="entry name" value="EF-hand-dom_pair"/>
</dbReference>
<keyword evidence="12" id="KW-0067">ATP-binding</keyword>
<sequence>MADVREMRIFSAEQIVVQQELPNILKNYSKEVIRNNPEDIIKFSREYFEQLLKEDGFFDDHLDKLQVTGKSLLFRKGEKITNVYEIGDMYSDSYYRKARVGIHKKTGIERAILQKSKSDYPSTEAFLKKMEVLGSYDHPNIVRYLEVYEDEHYYFLVCECLKGNDIIDQVWRQGRHTEEYGATILKQILNGVLYIHSKGVAHNLLAPINILHVNPGSPEIKIIDMDEAGNQPIKDLDKFLRYGEYRGCYIAPETIKGQWNIKCDEFAVGIIMYYLLVGDVPFYGWDYKETLKLITEYKFDQTSYNFTSLSIEARDLMLRLMAYKPEDRISAQDALKHPWFNKAQKGELRSKDLGDALNSIKKFHAGGKLKQAVQGYFTQNLLSQQELNDLAALFQQFDKNSNGVLSRDELIDAYRTTRGVNFSEKEIDEMIRRVDADGSGDINYSEFINVAVSNEKLLSDEKLEKAFRVFDRDGNNEVTIQEIKELLDACRMIDEKMVQRAIKDIDRIGKGKLTFVEFKRFIQSLFQGQ</sequence>
<dbReference type="SUPFAM" id="SSF47473">
    <property type="entry name" value="EF-hand"/>
    <property type="match status" value="1"/>
</dbReference>
<evidence type="ECO:0000256" key="7">
    <source>
        <dbReference type="ARBA" id="ARBA00022723"/>
    </source>
</evidence>
<evidence type="ECO:0000256" key="13">
    <source>
        <dbReference type="ARBA" id="ARBA00023212"/>
    </source>
</evidence>
<reference evidence="18 19" key="1">
    <citation type="submission" date="2014-06" db="EMBL/GenBank/DDBJ databases">
        <authorList>
            <person name="Swart Estienne"/>
        </authorList>
    </citation>
    <scope>NUCLEOTIDE SEQUENCE [LARGE SCALE GENOMIC DNA]</scope>
    <source>
        <strain evidence="18 19">130c</strain>
    </source>
</reference>
<evidence type="ECO:0000256" key="1">
    <source>
        <dbReference type="ARBA" id="ARBA00001946"/>
    </source>
</evidence>
<dbReference type="InterPro" id="IPR000719">
    <property type="entry name" value="Prot_kinase_dom"/>
</dbReference>
<comment type="function">
    <text evidence="15">Plays a fundamental role in microtubule organizing center structure and function. Component of the infraciliary lattice (ICL) and the ciliary basal bodies.</text>
</comment>
<evidence type="ECO:0000256" key="3">
    <source>
        <dbReference type="ARBA" id="ARBA00005253"/>
    </source>
</evidence>
<dbReference type="CDD" id="cd22985">
    <property type="entry name" value="DD_CrRSP11-like"/>
    <property type="match status" value="1"/>
</dbReference>
<comment type="similarity">
    <text evidence="3">Belongs to the centrin family.</text>
</comment>
<dbReference type="GO" id="GO:0004674">
    <property type="term" value="F:protein serine/threonine kinase activity"/>
    <property type="evidence" value="ECO:0007669"/>
    <property type="project" value="UniProtKB-KW"/>
</dbReference>
<dbReference type="FunFam" id="1.10.238.10:FF:000178">
    <property type="entry name" value="Calmodulin-2 A"/>
    <property type="match status" value="1"/>
</dbReference>
<feature type="domain" description="Protein kinase" evidence="16">
    <location>
        <begin position="84"/>
        <end position="340"/>
    </location>
</feature>
<evidence type="ECO:0000256" key="14">
    <source>
        <dbReference type="ARBA" id="ARBA00024334"/>
    </source>
</evidence>
<dbReference type="InterPro" id="IPR018247">
    <property type="entry name" value="EF_Hand_1_Ca_BS"/>
</dbReference>
<evidence type="ECO:0000256" key="5">
    <source>
        <dbReference type="ARBA" id="ARBA00022527"/>
    </source>
</evidence>
<proteinExistence type="inferred from homology"/>
<evidence type="ECO:0000256" key="15">
    <source>
        <dbReference type="ARBA" id="ARBA00025692"/>
    </source>
</evidence>
<dbReference type="Gene3D" id="1.10.510.10">
    <property type="entry name" value="Transferase(Phosphotransferase) domain 1"/>
    <property type="match status" value="1"/>
</dbReference>
<dbReference type="SUPFAM" id="SSF47391">
    <property type="entry name" value="Dimerization-anchoring domain of cAMP-dependent PK regulatory subunit"/>
    <property type="match status" value="1"/>
</dbReference>
<dbReference type="SMART" id="SM00054">
    <property type="entry name" value="EFh"/>
    <property type="match status" value="4"/>
</dbReference>
<evidence type="ECO:0000256" key="10">
    <source>
        <dbReference type="ARBA" id="ARBA00022777"/>
    </source>
</evidence>
<dbReference type="SUPFAM" id="SSF56112">
    <property type="entry name" value="Protein kinase-like (PK-like)"/>
    <property type="match status" value="1"/>
</dbReference>
<evidence type="ECO:0000256" key="9">
    <source>
        <dbReference type="ARBA" id="ARBA00022741"/>
    </source>
</evidence>
<evidence type="ECO:0000256" key="4">
    <source>
        <dbReference type="ARBA" id="ARBA00022490"/>
    </source>
</evidence>
<dbReference type="OrthoDB" id="10067602at2759"/>
<evidence type="ECO:0000259" key="16">
    <source>
        <dbReference type="PROSITE" id="PS50011"/>
    </source>
</evidence>
<dbReference type="PROSITE" id="PS50011">
    <property type="entry name" value="PROTEIN_KINASE_DOM"/>
    <property type="match status" value="1"/>
</dbReference>
<dbReference type="PROSITE" id="PS50222">
    <property type="entry name" value="EF_HAND_2"/>
    <property type="match status" value="4"/>
</dbReference>
<keyword evidence="4" id="KW-0963">Cytoplasm</keyword>
<dbReference type="EMBL" id="CCKQ01006191">
    <property type="protein sequence ID" value="CDW77478.1"/>
    <property type="molecule type" value="Genomic_DNA"/>
</dbReference>
<dbReference type="GO" id="GO:0005524">
    <property type="term" value="F:ATP binding"/>
    <property type="evidence" value="ECO:0007669"/>
    <property type="project" value="UniProtKB-KW"/>
</dbReference>
<dbReference type="GO" id="GO:0005856">
    <property type="term" value="C:cytoskeleton"/>
    <property type="evidence" value="ECO:0007669"/>
    <property type="project" value="UniProtKB-SubCell"/>
</dbReference>
<evidence type="ECO:0000313" key="19">
    <source>
        <dbReference type="Proteomes" id="UP000039865"/>
    </source>
</evidence>
<keyword evidence="10 18" id="KW-0418">Kinase</keyword>
<evidence type="ECO:0000256" key="8">
    <source>
        <dbReference type="ARBA" id="ARBA00022737"/>
    </source>
</evidence>
<name>A0A078A9K6_STYLE</name>
<dbReference type="Gene3D" id="3.30.200.20">
    <property type="entry name" value="Phosphorylase Kinase, domain 1"/>
    <property type="match status" value="1"/>
</dbReference>
<dbReference type="Pfam" id="PF02197">
    <property type="entry name" value="RIIa"/>
    <property type="match status" value="1"/>
</dbReference>
<evidence type="ECO:0000256" key="2">
    <source>
        <dbReference type="ARBA" id="ARBA00004245"/>
    </source>
</evidence>
<dbReference type="PROSITE" id="PS00018">
    <property type="entry name" value="EF_HAND_1"/>
    <property type="match status" value="3"/>
</dbReference>
<dbReference type="PANTHER" id="PTHR24349">
    <property type="entry name" value="SERINE/THREONINE-PROTEIN KINASE"/>
    <property type="match status" value="1"/>
</dbReference>
<dbReference type="InterPro" id="IPR050205">
    <property type="entry name" value="CDPK_Ser/Thr_kinases"/>
</dbReference>
<evidence type="ECO:0000256" key="12">
    <source>
        <dbReference type="ARBA" id="ARBA00022840"/>
    </source>
</evidence>
<keyword evidence="7" id="KW-0479">Metal-binding</keyword>
<evidence type="ECO:0000256" key="11">
    <source>
        <dbReference type="ARBA" id="ARBA00022837"/>
    </source>
</evidence>
<dbReference type="CDD" id="cd00051">
    <property type="entry name" value="EFh"/>
    <property type="match status" value="1"/>
</dbReference>
<keyword evidence="11" id="KW-0106">Calcium</keyword>
<gene>
    <name evidence="18" type="primary">Contig3264.g3488</name>
    <name evidence="18" type="ORF">STYLEM_6439</name>
</gene>
<dbReference type="Pfam" id="PF00069">
    <property type="entry name" value="Pkinase"/>
    <property type="match status" value="1"/>
</dbReference>
<dbReference type="Gene3D" id="1.10.238.10">
    <property type="entry name" value="EF-hand"/>
    <property type="match status" value="1"/>
</dbReference>
<feature type="domain" description="EF-hand" evidence="17">
    <location>
        <begin position="422"/>
        <end position="457"/>
    </location>
</feature>
<keyword evidence="9" id="KW-0547">Nucleotide-binding</keyword>
<comment type="cofactor">
    <cofactor evidence="1">
        <name>Mg(2+)</name>
        <dbReference type="ChEBI" id="CHEBI:18420"/>
    </cofactor>
</comment>
<dbReference type="GO" id="GO:0005509">
    <property type="term" value="F:calcium ion binding"/>
    <property type="evidence" value="ECO:0007669"/>
    <property type="project" value="InterPro"/>
</dbReference>
<dbReference type="InterPro" id="IPR011009">
    <property type="entry name" value="Kinase-like_dom_sf"/>
</dbReference>
<keyword evidence="13" id="KW-0206">Cytoskeleton</keyword>
<evidence type="ECO:0000259" key="17">
    <source>
        <dbReference type="PROSITE" id="PS50222"/>
    </source>
</evidence>
<feature type="domain" description="EF-hand" evidence="17">
    <location>
        <begin position="385"/>
        <end position="420"/>
    </location>
</feature>
<evidence type="ECO:0000313" key="18">
    <source>
        <dbReference type="EMBL" id="CDW77478.1"/>
    </source>
</evidence>
<comment type="similarity">
    <text evidence="14">Belongs to the protein kinase superfamily. Ser/Thr protein kinase family. CDPK subfamily.</text>
</comment>
<dbReference type="Pfam" id="PF13499">
    <property type="entry name" value="EF-hand_7"/>
    <property type="match status" value="2"/>
</dbReference>
<dbReference type="InterPro" id="IPR003117">
    <property type="entry name" value="cAMP_dep_PK_reg_su_I/II_a/b"/>
</dbReference>
<dbReference type="InterPro" id="IPR002048">
    <property type="entry name" value="EF_hand_dom"/>
</dbReference>
<organism evidence="18 19">
    <name type="scientific">Stylonychia lemnae</name>
    <name type="common">Ciliate</name>
    <dbReference type="NCBI Taxonomy" id="5949"/>
    <lineage>
        <taxon>Eukaryota</taxon>
        <taxon>Sar</taxon>
        <taxon>Alveolata</taxon>
        <taxon>Ciliophora</taxon>
        <taxon>Intramacronucleata</taxon>
        <taxon>Spirotrichea</taxon>
        <taxon>Stichotrichia</taxon>
        <taxon>Sporadotrichida</taxon>
        <taxon>Oxytrichidae</taxon>
        <taxon>Stylonychinae</taxon>
        <taxon>Stylonychia</taxon>
    </lineage>
</organism>
<keyword evidence="8" id="KW-0677">Repeat</keyword>
<dbReference type="AlphaFoldDB" id="A0A078A9K6"/>
<feature type="domain" description="EF-hand" evidence="17">
    <location>
        <begin position="458"/>
        <end position="493"/>
    </location>
</feature>
<dbReference type="SMART" id="SM00394">
    <property type="entry name" value="RIIa"/>
    <property type="match status" value="1"/>
</dbReference>
<comment type="subcellular location">
    <subcellularLocation>
        <location evidence="2">Cytoplasm</location>
        <location evidence="2">Cytoskeleton</location>
    </subcellularLocation>
</comment>
<dbReference type="InParanoid" id="A0A078A9K6"/>
<accession>A0A078A9K6</accession>